<reference evidence="4 5" key="1">
    <citation type="submission" date="2016-11" db="EMBL/GenBank/DDBJ databases">
        <authorList>
            <person name="Jaros S."/>
            <person name="Januszkiewicz K."/>
            <person name="Wedrychowicz H."/>
        </authorList>
    </citation>
    <scope>NUCLEOTIDE SEQUENCE [LARGE SCALE GENOMIC DNA]</scope>
    <source>
        <strain evidence="4 5">DSM 19436</strain>
    </source>
</reference>
<keyword evidence="2" id="KW-0460">Magnesium</keyword>
<dbReference type="Gene3D" id="1.10.1200.270">
    <property type="entry name" value="Methyltransferase, alpha-helical capping domain"/>
    <property type="match status" value="1"/>
</dbReference>
<dbReference type="Proteomes" id="UP000184485">
    <property type="component" value="Unassembled WGS sequence"/>
</dbReference>
<dbReference type="EMBL" id="FQUP01000001">
    <property type="protein sequence ID" value="SHE78967.1"/>
    <property type="molecule type" value="Genomic_DNA"/>
</dbReference>
<dbReference type="OrthoDB" id="465670at2"/>
<dbReference type="Gene3D" id="3.40.50.150">
    <property type="entry name" value="Vaccinia Virus protein VP39"/>
    <property type="match status" value="1"/>
</dbReference>
<dbReference type="GO" id="GO:0008168">
    <property type="term" value="F:methyltransferase activity"/>
    <property type="evidence" value="ECO:0007669"/>
    <property type="project" value="UniProtKB-KW"/>
</dbReference>
<dbReference type="PANTHER" id="PTHR31009">
    <property type="entry name" value="S-ADENOSYL-L-METHIONINE:CARBOXYL METHYLTRANSFERASE FAMILY PROTEIN"/>
    <property type="match status" value="1"/>
</dbReference>
<keyword evidence="5" id="KW-1185">Reference proteome</keyword>
<name>A0A1M4WCP8_9HYPH</name>
<evidence type="ECO:0000313" key="4">
    <source>
        <dbReference type="EMBL" id="SHE78967.1"/>
    </source>
</evidence>
<dbReference type="InterPro" id="IPR005299">
    <property type="entry name" value="MeTrfase_7"/>
</dbReference>
<evidence type="ECO:0000313" key="5">
    <source>
        <dbReference type="Proteomes" id="UP000184485"/>
    </source>
</evidence>
<keyword evidence="1" id="KW-0479">Metal-binding</keyword>
<dbReference type="GO" id="GO:0046872">
    <property type="term" value="F:metal ion binding"/>
    <property type="evidence" value="ECO:0007669"/>
    <property type="project" value="UniProtKB-KW"/>
</dbReference>
<sequence>MQDEPQLARPAPMEGRGGYNSRSAVQAAGASPALPRLEQAALDVPLSEGAGPIVVADYGASQGRNSLIPMAIAVQTLRQRLGSGRAISVVHTDLAENDFSALFELLNDDPGSYLKLDQGAFASAIGRSFYEQILPDDSVTLGWCAWSVQWLSRTPVAIPDHVQVAYSKDDATRAAFAAQAADDWLVFLKHRRRELRPGGRLVIITMAQTDDGDFGYGSVLTAMYDALQELVTEGVVRQEEAARMAIPTVGRTRAEFAAPFTSGELSGLELEDIEIFEGDDAIWRDFLADGNATAFGARWAAFSRASVLPTLARDLSEGTSAERVRDFMDRMEAGMAARLAAGPKPNLIPLAIIVVAAAIQADPGPQAV</sequence>
<keyword evidence="4" id="KW-0489">Methyltransferase</keyword>
<evidence type="ECO:0000256" key="3">
    <source>
        <dbReference type="SAM" id="MobiDB-lite"/>
    </source>
</evidence>
<gene>
    <name evidence="4" type="ORF">SAMN02745157_0941</name>
</gene>
<dbReference type="Pfam" id="PF03492">
    <property type="entry name" value="Methyltransf_7"/>
    <property type="match status" value="1"/>
</dbReference>
<protein>
    <submittedName>
        <fullName evidence="4">SAM dependent carboxyl methyltransferase</fullName>
    </submittedName>
</protein>
<dbReference type="InterPro" id="IPR029063">
    <property type="entry name" value="SAM-dependent_MTases_sf"/>
</dbReference>
<proteinExistence type="predicted"/>
<dbReference type="GO" id="GO:0032259">
    <property type="term" value="P:methylation"/>
    <property type="evidence" value="ECO:0007669"/>
    <property type="project" value="UniProtKB-KW"/>
</dbReference>
<feature type="region of interest" description="Disordered" evidence="3">
    <location>
        <begin position="1"/>
        <end position="24"/>
    </location>
</feature>
<dbReference type="InterPro" id="IPR042086">
    <property type="entry name" value="MeTrfase_capping"/>
</dbReference>
<organism evidence="4 5">
    <name type="scientific">Kaistia soli DSM 19436</name>
    <dbReference type="NCBI Taxonomy" id="1122133"/>
    <lineage>
        <taxon>Bacteria</taxon>
        <taxon>Pseudomonadati</taxon>
        <taxon>Pseudomonadota</taxon>
        <taxon>Alphaproteobacteria</taxon>
        <taxon>Hyphomicrobiales</taxon>
        <taxon>Kaistiaceae</taxon>
        <taxon>Kaistia</taxon>
    </lineage>
</organism>
<keyword evidence="4" id="KW-0808">Transferase</keyword>
<evidence type="ECO:0000256" key="2">
    <source>
        <dbReference type="ARBA" id="ARBA00022842"/>
    </source>
</evidence>
<dbReference type="AlphaFoldDB" id="A0A1M4WCP8"/>
<accession>A0A1M4WCP8</accession>
<dbReference type="SUPFAM" id="SSF53335">
    <property type="entry name" value="S-adenosyl-L-methionine-dependent methyltransferases"/>
    <property type="match status" value="1"/>
</dbReference>
<dbReference type="STRING" id="1122133.SAMN02745157_0941"/>
<evidence type="ECO:0000256" key="1">
    <source>
        <dbReference type="ARBA" id="ARBA00022723"/>
    </source>
</evidence>